<organism evidence="2">
    <name type="scientific">Chromera velia CCMP2878</name>
    <dbReference type="NCBI Taxonomy" id="1169474"/>
    <lineage>
        <taxon>Eukaryota</taxon>
        <taxon>Sar</taxon>
        <taxon>Alveolata</taxon>
        <taxon>Colpodellida</taxon>
        <taxon>Chromeraceae</taxon>
        <taxon>Chromera</taxon>
    </lineage>
</organism>
<accession>A0A0G4F3Z2</accession>
<feature type="region of interest" description="Disordered" evidence="1">
    <location>
        <begin position="409"/>
        <end position="508"/>
    </location>
</feature>
<feature type="compositionally biased region" description="Basic and acidic residues" evidence="1">
    <location>
        <begin position="28"/>
        <end position="38"/>
    </location>
</feature>
<feature type="compositionally biased region" description="Low complexity" evidence="1">
    <location>
        <begin position="1285"/>
        <end position="1296"/>
    </location>
</feature>
<feature type="region of interest" description="Disordered" evidence="1">
    <location>
        <begin position="1197"/>
        <end position="1350"/>
    </location>
</feature>
<gene>
    <name evidence="2" type="ORF">Cvel_171</name>
</gene>
<dbReference type="VEuPathDB" id="CryptoDB:Cvel_171"/>
<evidence type="ECO:0008006" key="3">
    <source>
        <dbReference type="Google" id="ProtNLM"/>
    </source>
</evidence>
<dbReference type="EMBL" id="CDMZ01000111">
    <property type="protein sequence ID" value="CEM06945.1"/>
    <property type="molecule type" value="Genomic_DNA"/>
</dbReference>
<feature type="region of interest" description="Disordered" evidence="1">
    <location>
        <begin position="28"/>
        <end position="132"/>
    </location>
</feature>
<feature type="region of interest" description="Disordered" evidence="1">
    <location>
        <begin position="1005"/>
        <end position="1044"/>
    </location>
</feature>
<feature type="compositionally biased region" description="Gly residues" evidence="1">
    <location>
        <begin position="1321"/>
        <end position="1335"/>
    </location>
</feature>
<name>A0A0G4F3Z2_9ALVE</name>
<evidence type="ECO:0000256" key="1">
    <source>
        <dbReference type="SAM" id="MobiDB-lite"/>
    </source>
</evidence>
<feature type="compositionally biased region" description="Basic and acidic residues" evidence="1">
    <location>
        <begin position="621"/>
        <end position="630"/>
    </location>
</feature>
<evidence type="ECO:0000313" key="2">
    <source>
        <dbReference type="EMBL" id="CEM06945.1"/>
    </source>
</evidence>
<proteinExistence type="predicted"/>
<feature type="compositionally biased region" description="Gly residues" evidence="1">
    <location>
        <begin position="1234"/>
        <end position="1243"/>
    </location>
</feature>
<feature type="compositionally biased region" description="Low complexity" evidence="1">
    <location>
        <begin position="114"/>
        <end position="132"/>
    </location>
</feature>
<dbReference type="PANTHER" id="PTHR48125:SF10">
    <property type="entry name" value="OS12G0136300 PROTEIN"/>
    <property type="match status" value="1"/>
</dbReference>
<reference evidence="2" key="1">
    <citation type="submission" date="2014-11" db="EMBL/GenBank/DDBJ databases">
        <authorList>
            <person name="Otto D Thomas"/>
            <person name="Naeem Raeece"/>
        </authorList>
    </citation>
    <scope>NUCLEOTIDE SEQUENCE</scope>
</reference>
<feature type="region of interest" description="Disordered" evidence="1">
    <location>
        <begin position="621"/>
        <end position="641"/>
    </location>
</feature>
<feature type="compositionally biased region" description="Low complexity" evidence="1">
    <location>
        <begin position="1223"/>
        <end position="1233"/>
    </location>
</feature>
<sequence>MRKSSNTPTGVKNYRYVSVRLKAVLEGATKRTQRETISRLRSFYPTEPTGHTPIQSRPKPRTGPPPLATLRIDPSSRRPPVSSDSNKHNQNANSRRGAGALGGGATSPRDAPPTTWRSSASARTATVAGSASPRSAAWPLVSLLEDLLLLRRAALDDLRGVFNLKSGKEGGGTRLVPLGETRPVTARSAVHSNGVGRGIDGDGGGGGLGPLSAETGNAIVERQLRRMVGALRRPSAEAAMRALKEHQSAAGLADMIWKGGGEEGGEGGWKGFQWQRFLCGEGGGLAGVAVRMIARAVSRCVRQQKTSAVGQWRAACAQGLRLAMALALGAASSSRRTLRVFSQWKVLTIRRKHGTERMTSVLHRASRRRAALGWRLLCVYRQTSPLPAHLLRAFDACLQGSGAAMVSAVSGEKARSRRGGGLHGIQTGTHGLLGGTRQAETASEPHTESVRAGLAASPRPSVQSPQNGAVPGSSPAGPLRAGGSSRAPAAQAPPAGMPPLEAPTEVPTAAERAHQLLKKRGSVEELIALTRSLHRALVASDAVVSDGSSAIIAASTLSPKDGGGPLSLSFVPKGPGKDQKGGDPGECVLNGVRGEGEALRGAVDVRSEVFERLLGAREEIERSRKEKEASGETLPVPLPGRMVADGAPSASSGSFLENTWRWCLLRRIVQRKIVAERRQAVTAWWERAKVIAEAQKRQLSSFPILESAVALRHRLGLRSERLVLIRSSFDVWKGEVERVKAEKTLRARAAQLIIGLTGRPSALQKSFAVARLGSHAAALKAASASGEGAPPPVAAESGKSPYDLQLRSKSLFGALVGSVKALQAWAFRGLLQHAWARKAKIEESQGPLGALMPLVGGAVKRIKLVLQGSAFSHWKAMAVLQAGRDTLPWGLSQRGGGSEMAPESGGPFRRSRGDGGELEGRLETAERVFSRKLGGSVDLGPLLRGEVMTKWNWKDGKRVTSDGKLVWTPSLDTPADTLHIPSLHEGGGRDARGMDVTLTTPRIDLSQTVPGANGRSAKRPNASLSPTRAGAIRERSKSKAPKKERHCMDLATCRGVAYAFVSRQRVAAGWRAERDREEWMLQVIDNARVVEVEARSDRQLRCWVMGLQYLIQNFRKSAALTYDGGTMNRRNGGMATAAAVYEYPVYPTDQKTLLFRLVRRKLHLAAEARRISLPDMFREAVSFCLQTPLSRRSILTLHDAPQVSSPPPVQDAMEEQKDPRNIQTQQQQQRRPGQGAGGGGGRSGPAFTPPPRSAPAPSTTAPRGPSGEPHRERAAPPPTTQGVPAAPKASAAAGRTGAFGAGRKGKAQAKANSSASPTGATVGGGASGGGGGWGLGAAPKRGAQARQAGW</sequence>
<protein>
    <recommendedName>
        <fullName evidence="3">PH domain-containing protein</fullName>
    </recommendedName>
</protein>
<feature type="region of interest" description="Disordered" evidence="1">
    <location>
        <begin position="892"/>
        <end position="917"/>
    </location>
</feature>
<feature type="compositionally biased region" description="Low complexity" evidence="1">
    <location>
        <begin position="1255"/>
        <end position="1266"/>
    </location>
</feature>
<dbReference type="PANTHER" id="PTHR48125">
    <property type="entry name" value="LP07818P1"/>
    <property type="match status" value="1"/>
</dbReference>